<feature type="non-terminal residue" evidence="1">
    <location>
        <position position="1"/>
    </location>
</feature>
<keyword evidence="2" id="KW-1185">Reference proteome</keyword>
<name>A0AAD7ZPQ0_DIPPU</name>
<gene>
    <name evidence="1" type="ORF">L9F63_021348</name>
</gene>
<reference evidence="1" key="1">
    <citation type="journal article" date="2023" name="IScience">
        <title>Live-bearing cockroach genome reveals convergent evolutionary mechanisms linked to viviparity in insects and beyond.</title>
        <authorList>
            <person name="Fouks B."/>
            <person name="Harrison M.C."/>
            <person name="Mikhailova A.A."/>
            <person name="Marchal E."/>
            <person name="English S."/>
            <person name="Carruthers M."/>
            <person name="Jennings E.C."/>
            <person name="Chiamaka E.L."/>
            <person name="Frigard R.A."/>
            <person name="Pippel M."/>
            <person name="Attardo G.M."/>
            <person name="Benoit J.B."/>
            <person name="Bornberg-Bauer E."/>
            <person name="Tobe S.S."/>
        </authorList>
    </citation>
    <scope>NUCLEOTIDE SEQUENCE</scope>
    <source>
        <strain evidence="1">Stay&amp;Tobe</strain>
    </source>
</reference>
<evidence type="ECO:0000313" key="1">
    <source>
        <dbReference type="EMBL" id="KAJ9584317.1"/>
    </source>
</evidence>
<dbReference type="AlphaFoldDB" id="A0AAD7ZPQ0"/>
<dbReference type="Proteomes" id="UP001233999">
    <property type="component" value="Unassembled WGS sequence"/>
</dbReference>
<reference evidence="1" key="2">
    <citation type="submission" date="2023-05" db="EMBL/GenBank/DDBJ databases">
        <authorList>
            <person name="Fouks B."/>
        </authorList>
    </citation>
    <scope>NUCLEOTIDE SEQUENCE</scope>
    <source>
        <strain evidence="1">Stay&amp;Tobe</strain>
        <tissue evidence="1">Testes</tissue>
    </source>
</reference>
<protein>
    <submittedName>
        <fullName evidence="1">Uncharacterized protein</fullName>
    </submittedName>
</protein>
<dbReference type="EMBL" id="JASPKZ010007430">
    <property type="protein sequence ID" value="KAJ9584317.1"/>
    <property type="molecule type" value="Genomic_DNA"/>
</dbReference>
<accession>A0AAD7ZPQ0</accession>
<evidence type="ECO:0000313" key="2">
    <source>
        <dbReference type="Proteomes" id="UP001233999"/>
    </source>
</evidence>
<proteinExistence type="predicted"/>
<comment type="caution">
    <text evidence="1">The sequence shown here is derived from an EMBL/GenBank/DDBJ whole genome shotgun (WGS) entry which is preliminary data.</text>
</comment>
<organism evidence="1 2">
    <name type="scientific">Diploptera punctata</name>
    <name type="common">Pacific beetle cockroach</name>
    <dbReference type="NCBI Taxonomy" id="6984"/>
    <lineage>
        <taxon>Eukaryota</taxon>
        <taxon>Metazoa</taxon>
        <taxon>Ecdysozoa</taxon>
        <taxon>Arthropoda</taxon>
        <taxon>Hexapoda</taxon>
        <taxon>Insecta</taxon>
        <taxon>Pterygota</taxon>
        <taxon>Neoptera</taxon>
        <taxon>Polyneoptera</taxon>
        <taxon>Dictyoptera</taxon>
        <taxon>Blattodea</taxon>
        <taxon>Blaberoidea</taxon>
        <taxon>Blaberidae</taxon>
        <taxon>Diplopterinae</taxon>
        <taxon>Diploptera</taxon>
    </lineage>
</organism>
<feature type="non-terminal residue" evidence="1">
    <location>
        <position position="49"/>
    </location>
</feature>
<sequence length="49" mass="5817">YKSGHLLLITQRSSTFFFSCNVYLQNTFRSVFHAYLLNLCVSVWSYLTF</sequence>